<dbReference type="InterPro" id="IPR052766">
    <property type="entry name" value="S41A_metabolite_peptidase"/>
</dbReference>
<evidence type="ECO:0000256" key="2">
    <source>
        <dbReference type="SAM" id="SignalP"/>
    </source>
</evidence>
<protein>
    <submittedName>
        <fullName evidence="3">Uncharacterized protein</fullName>
    </submittedName>
</protein>
<proteinExistence type="predicted"/>
<feature type="region of interest" description="Disordered" evidence="1">
    <location>
        <begin position="309"/>
        <end position="343"/>
    </location>
</feature>
<sequence>MVARSIQWTGALGVLLTLPSLTVSTDLCVALAGRKWVAPSEARACLSSFPVDPVEKTNIIDVVNKTIAFHTSTSNQIQAPAPFEDTHEDLYADLARIKRQRYKSDFDLHIDLSRTFKRLNDGHCVYINFCYDAAFVSYLPIPLVLLTDDEGFQNVHIAPEAYSVAKAEFGDHIHFWEAEVSKQLNTTLKSLSGAVVLELNGRDPFVAVNANALVTGGYQGFGTRQNSFFSSYSRGTNGWNYLMGNFAQQSLPLSDQTQLTILRVNGSIPETLVLSYQSRFGSSSKNFTDGPSYRTNNCLAVEGTNGRSIHDELSPLSSEESEEHPMSKALQLPPSSLPPSHKGKARKELMNAIIDSTPYTNIQLPEELHPSLSAGDSGYGVSKTYMLEGNKTGVLVLGSFSARSARELRRSLVEGVKGLKEGGAEKLIVDVTNNGGGYICVAHWLHRIVRPSLVLSLSLSVPMSISLTLPSPQLVGPKSTSTPQAGLPTTALASPLAKAIVSAIISNTSSVDPNTELLYNPLYWRNATHHPFGAKENWLEGGPRVEVNGRVDEWSERVGQECQPFDDEDDELDEGKGKERVDLPRKALFEGKDVVIVSNGRCASSCSLFSITMAKLEGATTVVVGGKSDVQQQYCGIVGGQSTNVAVIDEEIKSTNLKEHELAPPDFLTNSLQGITWRLGYGIWDDSKFEEWQDHPADVNLPVTAALVNNPRAIWEEVERRVFGGSFEDDILSSEEEVGLDRSQRVLEREY</sequence>
<dbReference type="PANTHER" id="PTHR37049">
    <property type="entry name" value="PEPTIDASE S41 FAMILY PROTEIN"/>
    <property type="match status" value="1"/>
</dbReference>
<dbReference type="Gene3D" id="3.90.226.10">
    <property type="entry name" value="2-enoyl-CoA Hydratase, Chain A, domain 1"/>
    <property type="match status" value="1"/>
</dbReference>
<organism evidence="3 4">
    <name type="scientific">Pterulicium gracile</name>
    <dbReference type="NCBI Taxonomy" id="1884261"/>
    <lineage>
        <taxon>Eukaryota</taxon>
        <taxon>Fungi</taxon>
        <taxon>Dikarya</taxon>
        <taxon>Basidiomycota</taxon>
        <taxon>Agaricomycotina</taxon>
        <taxon>Agaricomycetes</taxon>
        <taxon>Agaricomycetidae</taxon>
        <taxon>Agaricales</taxon>
        <taxon>Pleurotineae</taxon>
        <taxon>Pterulaceae</taxon>
        <taxon>Pterulicium</taxon>
    </lineage>
</organism>
<dbReference type="Proteomes" id="UP000305067">
    <property type="component" value="Unassembled WGS sequence"/>
</dbReference>
<dbReference type="SUPFAM" id="SSF52096">
    <property type="entry name" value="ClpP/crotonase"/>
    <property type="match status" value="1"/>
</dbReference>
<feature type="signal peptide" evidence="2">
    <location>
        <begin position="1"/>
        <end position="24"/>
    </location>
</feature>
<dbReference type="InterPro" id="IPR029045">
    <property type="entry name" value="ClpP/crotonase-like_dom_sf"/>
</dbReference>
<feature type="compositionally biased region" description="Low complexity" evidence="1">
    <location>
        <begin position="330"/>
        <end position="340"/>
    </location>
</feature>
<reference evidence="3 4" key="1">
    <citation type="journal article" date="2019" name="Nat. Ecol. Evol.">
        <title>Megaphylogeny resolves global patterns of mushroom evolution.</title>
        <authorList>
            <person name="Varga T."/>
            <person name="Krizsan K."/>
            <person name="Foldi C."/>
            <person name="Dima B."/>
            <person name="Sanchez-Garcia M."/>
            <person name="Sanchez-Ramirez S."/>
            <person name="Szollosi G.J."/>
            <person name="Szarkandi J.G."/>
            <person name="Papp V."/>
            <person name="Albert L."/>
            <person name="Andreopoulos W."/>
            <person name="Angelini C."/>
            <person name="Antonin V."/>
            <person name="Barry K.W."/>
            <person name="Bougher N.L."/>
            <person name="Buchanan P."/>
            <person name="Buyck B."/>
            <person name="Bense V."/>
            <person name="Catcheside P."/>
            <person name="Chovatia M."/>
            <person name="Cooper J."/>
            <person name="Damon W."/>
            <person name="Desjardin D."/>
            <person name="Finy P."/>
            <person name="Geml J."/>
            <person name="Haridas S."/>
            <person name="Hughes K."/>
            <person name="Justo A."/>
            <person name="Karasinski D."/>
            <person name="Kautmanova I."/>
            <person name="Kiss B."/>
            <person name="Kocsube S."/>
            <person name="Kotiranta H."/>
            <person name="LaButti K.M."/>
            <person name="Lechner B.E."/>
            <person name="Liimatainen K."/>
            <person name="Lipzen A."/>
            <person name="Lukacs Z."/>
            <person name="Mihaltcheva S."/>
            <person name="Morgado L.N."/>
            <person name="Niskanen T."/>
            <person name="Noordeloos M.E."/>
            <person name="Ohm R.A."/>
            <person name="Ortiz-Santana B."/>
            <person name="Ovrebo C."/>
            <person name="Racz N."/>
            <person name="Riley R."/>
            <person name="Savchenko A."/>
            <person name="Shiryaev A."/>
            <person name="Soop K."/>
            <person name="Spirin V."/>
            <person name="Szebenyi C."/>
            <person name="Tomsovsky M."/>
            <person name="Tulloss R.E."/>
            <person name="Uehling J."/>
            <person name="Grigoriev I.V."/>
            <person name="Vagvolgyi C."/>
            <person name="Papp T."/>
            <person name="Martin F.M."/>
            <person name="Miettinen O."/>
            <person name="Hibbett D.S."/>
            <person name="Nagy L.G."/>
        </authorList>
    </citation>
    <scope>NUCLEOTIDE SEQUENCE [LARGE SCALE GENOMIC DNA]</scope>
    <source>
        <strain evidence="3 4">CBS 309.79</strain>
    </source>
</reference>
<dbReference type="PANTHER" id="PTHR37049:SF4">
    <property type="entry name" value="RHODANESE DOMAIN-CONTAINING PROTEIN"/>
    <property type="match status" value="1"/>
</dbReference>
<keyword evidence="2" id="KW-0732">Signal</keyword>
<dbReference type="AlphaFoldDB" id="A0A5C3QS02"/>
<dbReference type="OrthoDB" id="27214at2759"/>
<gene>
    <name evidence="3" type="ORF">BDV98DRAFT_601812</name>
</gene>
<evidence type="ECO:0000313" key="4">
    <source>
        <dbReference type="Proteomes" id="UP000305067"/>
    </source>
</evidence>
<name>A0A5C3QS02_9AGAR</name>
<evidence type="ECO:0000313" key="3">
    <source>
        <dbReference type="EMBL" id="TFL04327.1"/>
    </source>
</evidence>
<evidence type="ECO:0000256" key="1">
    <source>
        <dbReference type="SAM" id="MobiDB-lite"/>
    </source>
</evidence>
<dbReference type="STRING" id="1884261.A0A5C3QS02"/>
<accession>A0A5C3QS02</accession>
<feature type="chain" id="PRO_5022865833" evidence="2">
    <location>
        <begin position="25"/>
        <end position="751"/>
    </location>
</feature>
<keyword evidence="4" id="KW-1185">Reference proteome</keyword>
<dbReference type="EMBL" id="ML178818">
    <property type="protein sequence ID" value="TFL04327.1"/>
    <property type="molecule type" value="Genomic_DNA"/>
</dbReference>